<dbReference type="Pfam" id="PF17119">
    <property type="entry name" value="MMU163"/>
    <property type="match status" value="1"/>
</dbReference>
<accession>A0A1E4TR27</accession>
<dbReference type="EMBL" id="KV454016">
    <property type="protein sequence ID" value="ODV94184.1"/>
    <property type="molecule type" value="Genomic_DNA"/>
</dbReference>
<dbReference type="STRING" id="669874.A0A1E4TR27"/>
<organism evidence="1 2">
    <name type="scientific">Pachysolen tannophilus NRRL Y-2460</name>
    <dbReference type="NCBI Taxonomy" id="669874"/>
    <lineage>
        <taxon>Eukaryota</taxon>
        <taxon>Fungi</taxon>
        <taxon>Dikarya</taxon>
        <taxon>Ascomycota</taxon>
        <taxon>Saccharomycotina</taxon>
        <taxon>Pichiomycetes</taxon>
        <taxon>Pachysolenaceae</taxon>
        <taxon>Pachysolen</taxon>
    </lineage>
</organism>
<keyword evidence="2" id="KW-1185">Reference proteome</keyword>
<proteinExistence type="predicted"/>
<protein>
    <submittedName>
        <fullName evidence="1">Uncharacterized protein</fullName>
    </submittedName>
</protein>
<gene>
    <name evidence="1" type="ORF">PACTADRAFT_51064</name>
</gene>
<evidence type="ECO:0000313" key="1">
    <source>
        <dbReference type="EMBL" id="ODV94184.1"/>
    </source>
</evidence>
<dbReference type="AlphaFoldDB" id="A0A1E4TR27"/>
<dbReference type="OrthoDB" id="5329385at2759"/>
<dbReference type="Proteomes" id="UP000094236">
    <property type="component" value="Unassembled WGS sequence"/>
</dbReference>
<dbReference type="InterPro" id="IPR031342">
    <property type="entry name" value="Mug163-like"/>
</dbReference>
<sequence length="328" mass="36677">MRSLVCYGKAANRILSVHSCEQIFWNNYRLVSARHTSRKFYGEVFANQGNNIDIGGTFFYSSPSSSSKGSRNGIDKDLQNRKANLGKTIEILESEIPNILNKLISSNLISSNIILRICPLSHPNLPLFKGYVTYVTTAKTLQVFLTQLILNPKVKLHIKDIKVIENRGITNKNANFIKNNSQILNDLQQNKKLKNAETNLQAYGLNADSTKIIFKWRTCSEDCEDLQSSSSTSHASLGKHTWSKNFDPLKFLTSPSSSTASPSTLSENSSLTKDDDLKLERILCGKFIFELNADNDKIEVFTIEDIEIVENRDYATSANPSSGPRLAT</sequence>
<name>A0A1E4TR27_PACTA</name>
<reference evidence="2" key="1">
    <citation type="submission" date="2016-05" db="EMBL/GenBank/DDBJ databases">
        <title>Comparative genomics of biotechnologically important yeasts.</title>
        <authorList>
            <consortium name="DOE Joint Genome Institute"/>
            <person name="Riley R."/>
            <person name="Haridas S."/>
            <person name="Wolfe K.H."/>
            <person name="Lopes M.R."/>
            <person name="Hittinger C.T."/>
            <person name="Goker M."/>
            <person name="Salamov A."/>
            <person name="Wisecaver J."/>
            <person name="Long T.M."/>
            <person name="Aerts A.L."/>
            <person name="Barry K."/>
            <person name="Choi C."/>
            <person name="Clum A."/>
            <person name="Coughlan A.Y."/>
            <person name="Deshpande S."/>
            <person name="Douglass A.P."/>
            <person name="Hanson S.J."/>
            <person name="Klenk H.-P."/>
            <person name="Labutti K."/>
            <person name="Lapidus A."/>
            <person name="Lindquist E."/>
            <person name="Lipzen A."/>
            <person name="Meier-Kolthoff J.P."/>
            <person name="Ohm R.A."/>
            <person name="Otillar R.P."/>
            <person name="Pangilinan J."/>
            <person name="Peng Y."/>
            <person name="Rokas A."/>
            <person name="Rosa C.A."/>
            <person name="Scheuner C."/>
            <person name="Sibirny A.A."/>
            <person name="Slot J.C."/>
            <person name="Stielow J.B."/>
            <person name="Sun H."/>
            <person name="Kurtzman C.P."/>
            <person name="Blackwell M."/>
            <person name="Grigoriev I.V."/>
            <person name="Jeffries T.W."/>
        </authorList>
    </citation>
    <scope>NUCLEOTIDE SEQUENCE [LARGE SCALE GENOMIC DNA]</scope>
    <source>
        <strain evidence="2">NRRL Y-2460</strain>
    </source>
</reference>
<evidence type="ECO:0000313" key="2">
    <source>
        <dbReference type="Proteomes" id="UP000094236"/>
    </source>
</evidence>